<feature type="region of interest" description="Disordered" evidence="1">
    <location>
        <begin position="28"/>
        <end position="61"/>
    </location>
</feature>
<organism evidence="2 3">
    <name type="scientific">Canavalia gladiata</name>
    <name type="common">Sword bean</name>
    <name type="synonym">Dolichos gladiatus</name>
    <dbReference type="NCBI Taxonomy" id="3824"/>
    <lineage>
        <taxon>Eukaryota</taxon>
        <taxon>Viridiplantae</taxon>
        <taxon>Streptophyta</taxon>
        <taxon>Embryophyta</taxon>
        <taxon>Tracheophyta</taxon>
        <taxon>Spermatophyta</taxon>
        <taxon>Magnoliopsida</taxon>
        <taxon>eudicotyledons</taxon>
        <taxon>Gunneridae</taxon>
        <taxon>Pentapetalae</taxon>
        <taxon>rosids</taxon>
        <taxon>fabids</taxon>
        <taxon>Fabales</taxon>
        <taxon>Fabaceae</taxon>
        <taxon>Papilionoideae</taxon>
        <taxon>50 kb inversion clade</taxon>
        <taxon>NPAAA clade</taxon>
        <taxon>indigoferoid/millettioid clade</taxon>
        <taxon>Phaseoleae</taxon>
        <taxon>Canavalia</taxon>
    </lineage>
</organism>
<evidence type="ECO:0000313" key="2">
    <source>
        <dbReference type="EMBL" id="KAK7305440.1"/>
    </source>
</evidence>
<dbReference type="AlphaFoldDB" id="A0AAN9JU21"/>
<evidence type="ECO:0000313" key="3">
    <source>
        <dbReference type="Proteomes" id="UP001367508"/>
    </source>
</evidence>
<dbReference type="Proteomes" id="UP001367508">
    <property type="component" value="Unassembled WGS sequence"/>
</dbReference>
<name>A0AAN9JU21_CANGL</name>
<dbReference type="EMBL" id="JAYMYQ010000011">
    <property type="protein sequence ID" value="KAK7305440.1"/>
    <property type="molecule type" value="Genomic_DNA"/>
</dbReference>
<feature type="compositionally biased region" description="Basic and acidic residues" evidence="1">
    <location>
        <begin position="45"/>
        <end position="54"/>
    </location>
</feature>
<gene>
    <name evidence="2" type="ORF">VNO77_43346</name>
</gene>
<proteinExistence type="predicted"/>
<protein>
    <submittedName>
        <fullName evidence="2">Uncharacterized protein</fullName>
    </submittedName>
</protein>
<accession>A0AAN9JU21</accession>
<keyword evidence="3" id="KW-1185">Reference proteome</keyword>
<comment type="caution">
    <text evidence="2">The sequence shown here is derived from an EMBL/GenBank/DDBJ whole genome shotgun (WGS) entry which is preliminary data.</text>
</comment>
<reference evidence="2 3" key="1">
    <citation type="submission" date="2024-01" db="EMBL/GenBank/DDBJ databases">
        <title>The genomes of 5 underutilized Papilionoideae crops provide insights into root nodulation and disease resistanc.</title>
        <authorList>
            <person name="Jiang F."/>
        </authorList>
    </citation>
    <scope>NUCLEOTIDE SEQUENCE [LARGE SCALE GENOMIC DNA]</scope>
    <source>
        <strain evidence="2">LVBAO_FW01</strain>
        <tissue evidence="2">Leaves</tissue>
    </source>
</reference>
<sequence>MISSKACYELGKLVHKSLSNMEHLIPSPTSSSQCSMLLQPGEQDLSERDAESVTKRKNVVGGGKERKSAKWFPIPIPRVKACGLLFCFSENKQERKSSRDGYFSVEKKIGSLQCLRVERDVDGECDAVRKEGKSM</sequence>
<evidence type="ECO:0000256" key="1">
    <source>
        <dbReference type="SAM" id="MobiDB-lite"/>
    </source>
</evidence>